<evidence type="ECO:0000313" key="2">
    <source>
        <dbReference type="Proteomes" id="UP000077266"/>
    </source>
</evidence>
<dbReference type="EMBL" id="KV425960">
    <property type="protein sequence ID" value="KZV95290.1"/>
    <property type="molecule type" value="Genomic_DNA"/>
</dbReference>
<gene>
    <name evidence="1" type="ORF">EXIGLDRAFT_707554</name>
</gene>
<proteinExistence type="predicted"/>
<evidence type="ECO:0000313" key="1">
    <source>
        <dbReference type="EMBL" id="KZV95290.1"/>
    </source>
</evidence>
<name>A0A165JSZ7_EXIGL</name>
<accession>A0A165JSZ7</accession>
<keyword evidence="2" id="KW-1185">Reference proteome</keyword>
<sequence length="172" mass="19651">MLADLGNIDLDDDIADDREERTRDIRAHFSGLRHAMTMGTKRRVRDCNICKQRGRTDATLVSDVTTLRRHMEAKHKDVYLTWCRKNDFESKLPRDVQRRKSARAAAEAKLVQTSLDNHLAEKERVVPYSHAAFKEAAMEWLLETDQSDVGNWHWGLTLSIESAAAFISTAAL</sequence>
<protein>
    <submittedName>
        <fullName evidence="1">Uncharacterized protein</fullName>
    </submittedName>
</protein>
<organism evidence="1 2">
    <name type="scientific">Exidia glandulosa HHB12029</name>
    <dbReference type="NCBI Taxonomy" id="1314781"/>
    <lineage>
        <taxon>Eukaryota</taxon>
        <taxon>Fungi</taxon>
        <taxon>Dikarya</taxon>
        <taxon>Basidiomycota</taxon>
        <taxon>Agaricomycotina</taxon>
        <taxon>Agaricomycetes</taxon>
        <taxon>Auriculariales</taxon>
        <taxon>Exidiaceae</taxon>
        <taxon>Exidia</taxon>
    </lineage>
</organism>
<dbReference type="AlphaFoldDB" id="A0A165JSZ7"/>
<dbReference type="Proteomes" id="UP000077266">
    <property type="component" value="Unassembled WGS sequence"/>
</dbReference>
<dbReference type="OrthoDB" id="3256444at2759"/>
<reference evidence="1 2" key="1">
    <citation type="journal article" date="2016" name="Mol. Biol. Evol.">
        <title>Comparative Genomics of Early-Diverging Mushroom-Forming Fungi Provides Insights into the Origins of Lignocellulose Decay Capabilities.</title>
        <authorList>
            <person name="Nagy L.G."/>
            <person name="Riley R."/>
            <person name="Tritt A."/>
            <person name="Adam C."/>
            <person name="Daum C."/>
            <person name="Floudas D."/>
            <person name="Sun H."/>
            <person name="Yadav J.S."/>
            <person name="Pangilinan J."/>
            <person name="Larsson K.H."/>
            <person name="Matsuura K."/>
            <person name="Barry K."/>
            <person name="Labutti K."/>
            <person name="Kuo R."/>
            <person name="Ohm R.A."/>
            <person name="Bhattacharya S.S."/>
            <person name="Shirouzu T."/>
            <person name="Yoshinaga Y."/>
            <person name="Martin F.M."/>
            <person name="Grigoriev I.V."/>
            <person name="Hibbett D.S."/>
        </authorList>
    </citation>
    <scope>NUCLEOTIDE SEQUENCE [LARGE SCALE GENOMIC DNA]</scope>
    <source>
        <strain evidence="1 2">HHB12029</strain>
    </source>
</reference>
<dbReference type="InParanoid" id="A0A165JSZ7"/>